<evidence type="ECO:0000256" key="1">
    <source>
        <dbReference type="ARBA" id="ARBA00011073"/>
    </source>
</evidence>
<accession>A0A383V4P7</accession>
<dbReference type="STRING" id="3088.A0A383V4P7"/>
<dbReference type="InterPro" id="IPR050131">
    <property type="entry name" value="Peptidase_S8_subtilisin-like"/>
</dbReference>
<comment type="similarity">
    <text evidence="1 5">Belongs to the peptidase S8 family.</text>
</comment>
<evidence type="ECO:0000256" key="5">
    <source>
        <dbReference type="PROSITE-ProRule" id="PRU01240"/>
    </source>
</evidence>
<dbReference type="Gene3D" id="3.40.50.200">
    <property type="entry name" value="Peptidase S8/S53 domain"/>
    <property type="match status" value="1"/>
</dbReference>
<evidence type="ECO:0000256" key="2">
    <source>
        <dbReference type="ARBA" id="ARBA00022670"/>
    </source>
</evidence>
<evidence type="ECO:0000256" key="4">
    <source>
        <dbReference type="ARBA" id="ARBA00022825"/>
    </source>
</evidence>
<dbReference type="AlphaFoldDB" id="A0A383V4P7"/>
<dbReference type="EMBL" id="FNXT01000045">
    <property type="protein sequence ID" value="SZX60061.1"/>
    <property type="molecule type" value="Genomic_DNA"/>
</dbReference>
<name>A0A383V4P7_TETOB</name>
<keyword evidence="4" id="KW-0720">Serine protease</keyword>
<keyword evidence="3" id="KW-0378">Hydrolase</keyword>
<proteinExistence type="inferred from homology"/>
<dbReference type="PROSITE" id="PS00138">
    <property type="entry name" value="SUBTILASE_SER"/>
    <property type="match status" value="1"/>
</dbReference>
<comment type="caution">
    <text evidence="5">Lacks conserved residue(s) required for the propagation of feature annotation.</text>
</comment>
<dbReference type="PANTHER" id="PTHR43806:SF11">
    <property type="entry name" value="CEREVISIN-RELATED"/>
    <property type="match status" value="1"/>
</dbReference>
<protein>
    <recommendedName>
        <fullName evidence="6">Peptidase S8/S53 domain-containing protein</fullName>
    </recommendedName>
</protein>
<dbReference type="Pfam" id="PF00082">
    <property type="entry name" value="Peptidase_S8"/>
    <property type="match status" value="1"/>
</dbReference>
<dbReference type="GO" id="GO:0004252">
    <property type="term" value="F:serine-type endopeptidase activity"/>
    <property type="evidence" value="ECO:0007669"/>
    <property type="project" value="InterPro"/>
</dbReference>
<dbReference type="InterPro" id="IPR036852">
    <property type="entry name" value="Peptidase_S8/S53_dom_sf"/>
</dbReference>
<evidence type="ECO:0000313" key="8">
    <source>
        <dbReference type="Proteomes" id="UP000256970"/>
    </source>
</evidence>
<organism evidence="7 8">
    <name type="scientific">Tetradesmus obliquus</name>
    <name type="common">Green alga</name>
    <name type="synonym">Acutodesmus obliquus</name>
    <dbReference type="NCBI Taxonomy" id="3088"/>
    <lineage>
        <taxon>Eukaryota</taxon>
        <taxon>Viridiplantae</taxon>
        <taxon>Chlorophyta</taxon>
        <taxon>core chlorophytes</taxon>
        <taxon>Chlorophyceae</taxon>
        <taxon>CS clade</taxon>
        <taxon>Sphaeropleales</taxon>
        <taxon>Scenedesmaceae</taxon>
        <taxon>Tetradesmus</taxon>
    </lineage>
</organism>
<feature type="domain" description="Peptidase S8/S53" evidence="6">
    <location>
        <begin position="3"/>
        <end position="175"/>
    </location>
</feature>
<dbReference type="InterPro" id="IPR023828">
    <property type="entry name" value="Peptidase_S8_Ser-AS"/>
</dbReference>
<gene>
    <name evidence="7" type="ORF">BQ4739_LOCUS642</name>
</gene>
<reference evidence="7 8" key="1">
    <citation type="submission" date="2016-10" db="EMBL/GenBank/DDBJ databases">
        <authorList>
            <person name="Cai Z."/>
        </authorList>
    </citation>
    <scope>NUCLEOTIDE SEQUENCE [LARGE SCALE GENOMIC DNA]</scope>
</reference>
<dbReference type="PROSITE" id="PS51892">
    <property type="entry name" value="SUBTILASE"/>
    <property type="match status" value="1"/>
</dbReference>
<dbReference type="Proteomes" id="UP000256970">
    <property type="component" value="Unassembled WGS sequence"/>
</dbReference>
<dbReference type="SUPFAM" id="SSF52743">
    <property type="entry name" value="Subtilisin-like"/>
    <property type="match status" value="1"/>
</dbReference>
<dbReference type="InterPro" id="IPR000209">
    <property type="entry name" value="Peptidase_S8/S53_dom"/>
</dbReference>
<evidence type="ECO:0000259" key="6">
    <source>
        <dbReference type="Pfam" id="PF00082"/>
    </source>
</evidence>
<dbReference type="GO" id="GO:0006508">
    <property type="term" value="P:proteolysis"/>
    <property type="evidence" value="ECO:0007669"/>
    <property type="project" value="UniProtKB-KW"/>
</dbReference>
<evidence type="ECO:0000256" key="3">
    <source>
        <dbReference type="ARBA" id="ARBA00022801"/>
    </source>
</evidence>
<evidence type="ECO:0000313" key="7">
    <source>
        <dbReference type="EMBL" id="SZX60061.1"/>
    </source>
</evidence>
<sequence length="210" mass="21518">MDAVNWVASASGGQSRRIRIINMSFAGYVDPTSPDYQATLDMFCAPFNDANKAGVAIFAAAGNYGSSYRGYLPASCPSVMAVTAVDSTSNRPASFSSWLPDSATAADKATVMAAPGTAINSTISFSVDLSGYRELSGTSSATPHVAGVAATCIKSGTCAAGITGSQVYAALQAAASERRTLAGRPAFGFTGDPASTINGKYMGNMIWAKF</sequence>
<keyword evidence="2" id="KW-0645">Protease</keyword>
<keyword evidence="8" id="KW-1185">Reference proteome</keyword>
<dbReference type="PANTHER" id="PTHR43806">
    <property type="entry name" value="PEPTIDASE S8"/>
    <property type="match status" value="1"/>
</dbReference>